<comment type="similarity">
    <text evidence="1">Belongs to the ABC transporter superfamily.</text>
</comment>
<proteinExistence type="inferred from homology"/>
<organism evidence="7 8">
    <name type="scientific">Desulfonema ishimotonii</name>
    <dbReference type="NCBI Taxonomy" id="45657"/>
    <lineage>
        <taxon>Bacteria</taxon>
        <taxon>Pseudomonadati</taxon>
        <taxon>Thermodesulfobacteriota</taxon>
        <taxon>Desulfobacteria</taxon>
        <taxon>Desulfobacterales</taxon>
        <taxon>Desulfococcaceae</taxon>
        <taxon>Desulfonema</taxon>
    </lineage>
</organism>
<dbReference type="Proteomes" id="UP000288096">
    <property type="component" value="Unassembled WGS sequence"/>
</dbReference>
<dbReference type="RefSeq" id="WP_124328052.1">
    <property type="nucleotide sequence ID" value="NZ_BEXT01000001.1"/>
</dbReference>
<feature type="domain" description="ABC transporter" evidence="6">
    <location>
        <begin position="25"/>
        <end position="247"/>
    </location>
</feature>
<dbReference type="GO" id="GO:0016020">
    <property type="term" value="C:membrane"/>
    <property type="evidence" value="ECO:0007669"/>
    <property type="project" value="InterPro"/>
</dbReference>
<evidence type="ECO:0000256" key="1">
    <source>
        <dbReference type="ARBA" id="ARBA00005417"/>
    </source>
</evidence>
<keyword evidence="8" id="KW-1185">Reference proteome</keyword>
<reference evidence="8" key="2">
    <citation type="submission" date="2019-01" db="EMBL/GenBank/DDBJ databases">
        <title>Genome sequence of Desulfonema ishimotonii strain Tokyo 01.</title>
        <authorList>
            <person name="Fukui M."/>
        </authorList>
    </citation>
    <scope>NUCLEOTIDE SEQUENCE [LARGE SCALE GENOMIC DNA]</scope>
    <source>
        <strain evidence="8">Tokyo 01</strain>
    </source>
</reference>
<dbReference type="PROSITE" id="PS50893">
    <property type="entry name" value="ABC_TRANSPORTER_2"/>
    <property type="match status" value="1"/>
</dbReference>
<dbReference type="InterPro" id="IPR027417">
    <property type="entry name" value="P-loop_NTPase"/>
</dbReference>
<dbReference type="InterPro" id="IPR003439">
    <property type="entry name" value="ABC_transporter-like_ATP-bd"/>
</dbReference>
<dbReference type="GO" id="GO:0005524">
    <property type="term" value="F:ATP binding"/>
    <property type="evidence" value="ECO:0007669"/>
    <property type="project" value="UniProtKB-KW"/>
</dbReference>
<keyword evidence="3" id="KW-0547">Nucleotide-binding</keyword>
<dbReference type="InterPro" id="IPR050683">
    <property type="entry name" value="Bact_Polysacc_Export_ATP-bd"/>
</dbReference>
<evidence type="ECO:0000313" key="8">
    <source>
        <dbReference type="Proteomes" id="UP000288096"/>
    </source>
</evidence>
<dbReference type="Pfam" id="PF14524">
    <property type="entry name" value="Wzt_C"/>
    <property type="match status" value="1"/>
</dbReference>
<dbReference type="GO" id="GO:0016887">
    <property type="term" value="F:ATP hydrolysis activity"/>
    <property type="evidence" value="ECO:0007669"/>
    <property type="project" value="InterPro"/>
</dbReference>
<name>A0A401FUM9_9BACT</name>
<feature type="region of interest" description="Disordered" evidence="5">
    <location>
        <begin position="252"/>
        <end position="273"/>
    </location>
</feature>
<dbReference type="Gene3D" id="3.40.50.300">
    <property type="entry name" value="P-loop containing nucleotide triphosphate hydrolases"/>
    <property type="match status" value="1"/>
</dbReference>
<dbReference type="CDD" id="cd10147">
    <property type="entry name" value="Wzt_C-like"/>
    <property type="match status" value="1"/>
</dbReference>
<dbReference type="InterPro" id="IPR029439">
    <property type="entry name" value="Wzt_C"/>
</dbReference>
<evidence type="ECO:0000259" key="6">
    <source>
        <dbReference type="PROSITE" id="PS50893"/>
    </source>
</evidence>
<dbReference type="AlphaFoldDB" id="A0A401FUM9"/>
<evidence type="ECO:0000256" key="3">
    <source>
        <dbReference type="ARBA" id="ARBA00022741"/>
    </source>
</evidence>
<dbReference type="OrthoDB" id="9809450at2"/>
<dbReference type="Pfam" id="PF00005">
    <property type="entry name" value="ABC_tran"/>
    <property type="match status" value="1"/>
</dbReference>
<reference evidence="8" key="1">
    <citation type="submission" date="2017-11" db="EMBL/GenBank/DDBJ databases">
        <authorList>
            <person name="Watanabe M."/>
            <person name="Kojima H."/>
        </authorList>
    </citation>
    <scope>NUCLEOTIDE SEQUENCE [LARGE SCALE GENOMIC DNA]</scope>
    <source>
        <strain evidence="8">Tokyo 01</strain>
    </source>
</reference>
<protein>
    <submittedName>
        <fullName evidence="7">ABC transporter ATP-binding protein</fullName>
    </submittedName>
</protein>
<dbReference type="SMART" id="SM00382">
    <property type="entry name" value="AAA"/>
    <property type="match status" value="1"/>
</dbReference>
<evidence type="ECO:0000256" key="4">
    <source>
        <dbReference type="ARBA" id="ARBA00022840"/>
    </source>
</evidence>
<dbReference type="Gene3D" id="2.70.50.60">
    <property type="entry name" value="abc- transporter (atp binding component) like domain"/>
    <property type="match status" value="1"/>
</dbReference>
<gene>
    <name evidence="7" type="ORF">DENIS_1620</name>
</gene>
<evidence type="ECO:0000256" key="2">
    <source>
        <dbReference type="ARBA" id="ARBA00022448"/>
    </source>
</evidence>
<dbReference type="SUPFAM" id="SSF52540">
    <property type="entry name" value="P-loop containing nucleoside triphosphate hydrolases"/>
    <property type="match status" value="1"/>
</dbReference>
<keyword evidence="4 7" id="KW-0067">ATP-binding</keyword>
<dbReference type="EMBL" id="BEXT01000001">
    <property type="protein sequence ID" value="GBC60663.1"/>
    <property type="molecule type" value="Genomic_DNA"/>
</dbReference>
<dbReference type="InterPro" id="IPR003593">
    <property type="entry name" value="AAA+_ATPase"/>
</dbReference>
<evidence type="ECO:0000313" key="7">
    <source>
        <dbReference type="EMBL" id="GBC60663.1"/>
    </source>
</evidence>
<dbReference type="InterPro" id="IPR015860">
    <property type="entry name" value="ABC_transpr_TagH-like"/>
</dbReference>
<dbReference type="PANTHER" id="PTHR46743">
    <property type="entry name" value="TEICHOIC ACIDS EXPORT ATP-BINDING PROTEIN TAGH"/>
    <property type="match status" value="1"/>
</dbReference>
<dbReference type="GO" id="GO:0140359">
    <property type="term" value="F:ABC-type transporter activity"/>
    <property type="evidence" value="ECO:0007669"/>
    <property type="project" value="InterPro"/>
</dbReference>
<keyword evidence="2" id="KW-0813">Transport</keyword>
<comment type="caution">
    <text evidence="7">The sequence shown here is derived from an EMBL/GenBank/DDBJ whole genome shotgun (WGS) entry which is preliminary data.</text>
</comment>
<sequence>MSDEIVISARNLSKCYQIYGQPIDRLKQSIWRSRKKFFREFWALRDASFEIRKGETVGIVGSNGSGKSTLLQMICGILNPTAGEFHVNGRVAALLELGAGFNPEFSGRENVFMNAAIMGLSKPETESCYDDIVTFAGIGDFIEQPVKTYSSGMYVRLAFATAINVSPDILVVDEALSVGDIRFQQKCMAKIKSFCENGTVIFVSHDTGAVTELCSRAIWIEKGEIRMDGEPKSVVESYHQYMYEGDINGTDAVEPDSPLKDSPDGDNGDADTEAGFLQVSDDVRQFGNHNVTIEKVRISSGANCNGVIRSAEPCEIGLIFTARRDIASPIIGFLIKDRLGRDIIGDNTALIGQNMSRMAGGRRYRVDFRLEMWPNLCEGDYTLSIAIADGTVEDHEQCHWLYDAVAFKSTPVKVPAGLFSVLNTDVRISQTKV</sequence>
<evidence type="ECO:0000256" key="5">
    <source>
        <dbReference type="SAM" id="MobiDB-lite"/>
    </source>
</evidence>
<dbReference type="PANTHER" id="PTHR46743:SF2">
    <property type="entry name" value="TEICHOIC ACIDS EXPORT ATP-BINDING PROTEIN TAGH"/>
    <property type="match status" value="1"/>
</dbReference>
<dbReference type="CDD" id="cd03220">
    <property type="entry name" value="ABC_KpsT_Wzt"/>
    <property type="match status" value="1"/>
</dbReference>
<accession>A0A401FUM9</accession>